<comment type="similarity">
    <text evidence="1">Belongs to the metallo-dependent hydrolases superfamily.</text>
</comment>
<sequence>MTDPPETRPSPRDHPTEPPLRPATAARLPAWVPSATPAPLADHAAAVHHLDAHVHLWDTSRRALPWLPAGHPLRRDFTLPDLARSGGGRLPDTILVQADADPLEVTDLLGLAAATPAVLGVVGWFDLHRSASFPEHTKLVGVRCPPADQTDPGALDDAGFVRGVCAAADAGLAIDLLLRPPALLGAARLAGAVPGARLVLDHLGNPAAPTDDWLTGMKALADRPNVTVKLSGTAHLASDTLAELIDVTLGLFGSDRLMFGSDWPVCTLSSTRAEVLRRTAELLPAAAHNDVFRGTAQRTYRP</sequence>
<proteinExistence type="inferred from homology"/>
<organism evidence="4 5">
    <name type="scientific">Kribbella turkmenica</name>
    <dbReference type="NCBI Taxonomy" id="2530375"/>
    <lineage>
        <taxon>Bacteria</taxon>
        <taxon>Bacillati</taxon>
        <taxon>Actinomycetota</taxon>
        <taxon>Actinomycetes</taxon>
        <taxon>Propionibacteriales</taxon>
        <taxon>Kribbellaceae</taxon>
        <taxon>Kribbella</taxon>
    </lineage>
</organism>
<reference evidence="4 5" key="1">
    <citation type="submission" date="2019-02" db="EMBL/GenBank/DDBJ databases">
        <title>Draft genome sequences of novel Actinobacteria.</title>
        <authorList>
            <person name="Sahin N."/>
            <person name="Ay H."/>
            <person name="Saygin H."/>
        </authorList>
    </citation>
    <scope>NUCLEOTIDE SEQUENCE [LARGE SCALE GENOMIC DNA]</scope>
    <source>
        <strain evidence="4 5">16K104</strain>
    </source>
</reference>
<dbReference type="InterPro" id="IPR006680">
    <property type="entry name" value="Amidohydro-rel"/>
</dbReference>
<evidence type="ECO:0000259" key="3">
    <source>
        <dbReference type="Pfam" id="PF04909"/>
    </source>
</evidence>
<dbReference type="AlphaFoldDB" id="A0A4R4XJ92"/>
<protein>
    <submittedName>
        <fullName evidence="4">Amidohydrolase</fullName>
    </submittedName>
</protein>
<feature type="compositionally biased region" description="Basic and acidic residues" evidence="2">
    <location>
        <begin position="1"/>
        <end position="16"/>
    </location>
</feature>
<dbReference type="InterPro" id="IPR052350">
    <property type="entry name" value="Metallo-dep_Lactonases"/>
</dbReference>
<feature type="domain" description="Amidohydrolase-related" evidence="3">
    <location>
        <begin position="51"/>
        <end position="301"/>
    </location>
</feature>
<dbReference type="PANTHER" id="PTHR43569:SF2">
    <property type="entry name" value="AMIDOHYDROLASE-RELATED DOMAIN-CONTAINING PROTEIN"/>
    <property type="match status" value="1"/>
</dbReference>
<keyword evidence="5" id="KW-1185">Reference proteome</keyword>
<dbReference type="Pfam" id="PF04909">
    <property type="entry name" value="Amidohydro_2"/>
    <property type="match status" value="1"/>
</dbReference>
<feature type="region of interest" description="Disordered" evidence="2">
    <location>
        <begin position="1"/>
        <end position="22"/>
    </location>
</feature>
<dbReference type="GO" id="GO:0016787">
    <property type="term" value="F:hydrolase activity"/>
    <property type="evidence" value="ECO:0007669"/>
    <property type="project" value="UniProtKB-KW"/>
</dbReference>
<evidence type="ECO:0000256" key="2">
    <source>
        <dbReference type="SAM" id="MobiDB-lite"/>
    </source>
</evidence>
<dbReference type="OrthoDB" id="5450317at2"/>
<dbReference type="InterPro" id="IPR032466">
    <property type="entry name" value="Metal_Hydrolase"/>
</dbReference>
<keyword evidence="4" id="KW-0378">Hydrolase</keyword>
<accession>A0A4R4XJ92</accession>
<evidence type="ECO:0000313" key="5">
    <source>
        <dbReference type="Proteomes" id="UP000295172"/>
    </source>
</evidence>
<name>A0A4R4XJ92_9ACTN</name>
<dbReference type="PANTHER" id="PTHR43569">
    <property type="entry name" value="AMIDOHYDROLASE"/>
    <property type="match status" value="1"/>
</dbReference>
<evidence type="ECO:0000313" key="4">
    <source>
        <dbReference type="EMBL" id="TDD30592.1"/>
    </source>
</evidence>
<dbReference type="Proteomes" id="UP000295172">
    <property type="component" value="Unassembled WGS sequence"/>
</dbReference>
<dbReference type="EMBL" id="SMKR01000002">
    <property type="protein sequence ID" value="TDD30592.1"/>
    <property type="molecule type" value="Genomic_DNA"/>
</dbReference>
<evidence type="ECO:0000256" key="1">
    <source>
        <dbReference type="ARBA" id="ARBA00038310"/>
    </source>
</evidence>
<dbReference type="Gene3D" id="3.20.20.140">
    <property type="entry name" value="Metal-dependent hydrolases"/>
    <property type="match status" value="1"/>
</dbReference>
<dbReference type="SUPFAM" id="SSF51556">
    <property type="entry name" value="Metallo-dependent hydrolases"/>
    <property type="match status" value="1"/>
</dbReference>
<gene>
    <name evidence="4" type="ORF">E1218_00655</name>
</gene>
<comment type="caution">
    <text evidence="4">The sequence shown here is derived from an EMBL/GenBank/DDBJ whole genome shotgun (WGS) entry which is preliminary data.</text>
</comment>